<evidence type="ECO:0000259" key="1">
    <source>
        <dbReference type="PROSITE" id="PS51186"/>
    </source>
</evidence>
<dbReference type="Pfam" id="PF00583">
    <property type="entry name" value="Acetyltransf_1"/>
    <property type="match status" value="1"/>
</dbReference>
<reference evidence="2" key="1">
    <citation type="journal article" date="2020" name="Nature">
        <title>Giant virus diversity and host interactions through global metagenomics.</title>
        <authorList>
            <person name="Schulz F."/>
            <person name="Roux S."/>
            <person name="Paez-Espino D."/>
            <person name="Jungbluth S."/>
            <person name="Walsh D.A."/>
            <person name="Denef V.J."/>
            <person name="McMahon K.D."/>
            <person name="Konstantinidis K.T."/>
            <person name="Eloe-Fadrosh E.A."/>
            <person name="Kyrpides N.C."/>
            <person name="Woyke T."/>
        </authorList>
    </citation>
    <scope>NUCLEOTIDE SEQUENCE</scope>
    <source>
        <strain evidence="2">GVMAG-M-3300023174-107</strain>
    </source>
</reference>
<organism evidence="2">
    <name type="scientific">viral metagenome</name>
    <dbReference type="NCBI Taxonomy" id="1070528"/>
    <lineage>
        <taxon>unclassified sequences</taxon>
        <taxon>metagenomes</taxon>
        <taxon>organismal metagenomes</taxon>
    </lineage>
</organism>
<dbReference type="Gene3D" id="3.40.630.30">
    <property type="match status" value="1"/>
</dbReference>
<name>A0A6C0D1P2_9ZZZZ</name>
<dbReference type="InterPro" id="IPR000182">
    <property type="entry name" value="GNAT_dom"/>
</dbReference>
<dbReference type="SUPFAM" id="SSF55729">
    <property type="entry name" value="Acyl-CoA N-acyltransferases (Nat)"/>
    <property type="match status" value="1"/>
</dbReference>
<dbReference type="InterPro" id="IPR016181">
    <property type="entry name" value="Acyl_CoA_acyltransferase"/>
</dbReference>
<dbReference type="InterPro" id="IPR039143">
    <property type="entry name" value="GNPNAT1-like"/>
</dbReference>
<dbReference type="AlphaFoldDB" id="A0A6C0D1P2"/>
<evidence type="ECO:0000313" key="2">
    <source>
        <dbReference type="EMBL" id="QHT10373.1"/>
    </source>
</evidence>
<dbReference type="PANTHER" id="PTHR13355:SF11">
    <property type="entry name" value="GLUCOSAMINE 6-PHOSPHATE N-ACETYLTRANSFERASE"/>
    <property type="match status" value="1"/>
</dbReference>
<sequence>MNKLNEYNELYNSVNQNILYTTLFDVVNLNLDNSRILNTSQQNIKKQYIELLSQLTNTPIITDEEFINKVNEISKIGTIIICYIPNIDIEIIGSGTIIYEPKIIHGGKSVGHIEDIIVDKNHRNKGIAQNILNILIELAKNKCYKVILDCKEELTDFYSKVGFNKNGNQMAKYF</sequence>
<feature type="domain" description="N-acetyltransferase" evidence="1">
    <location>
        <begin position="35"/>
        <end position="174"/>
    </location>
</feature>
<dbReference type="EMBL" id="MN739520">
    <property type="protein sequence ID" value="QHT10373.1"/>
    <property type="molecule type" value="Genomic_DNA"/>
</dbReference>
<dbReference type="GO" id="GO:0004343">
    <property type="term" value="F:glucosamine 6-phosphate N-acetyltransferase activity"/>
    <property type="evidence" value="ECO:0007669"/>
    <property type="project" value="TreeGrafter"/>
</dbReference>
<protein>
    <recommendedName>
        <fullName evidence="1">N-acetyltransferase domain-containing protein</fullName>
    </recommendedName>
</protein>
<proteinExistence type="predicted"/>
<dbReference type="PROSITE" id="PS51186">
    <property type="entry name" value="GNAT"/>
    <property type="match status" value="1"/>
</dbReference>
<dbReference type="PANTHER" id="PTHR13355">
    <property type="entry name" value="GLUCOSAMINE 6-PHOSPHATE N-ACETYLTRANSFERASE"/>
    <property type="match status" value="1"/>
</dbReference>
<dbReference type="CDD" id="cd04301">
    <property type="entry name" value="NAT_SF"/>
    <property type="match status" value="1"/>
</dbReference>
<accession>A0A6C0D1P2</accession>